<evidence type="ECO:0000313" key="1">
    <source>
        <dbReference type="EMBL" id="KAK9719771.1"/>
    </source>
</evidence>
<organism evidence="1 2">
    <name type="scientific">Popillia japonica</name>
    <name type="common">Japanese beetle</name>
    <dbReference type="NCBI Taxonomy" id="7064"/>
    <lineage>
        <taxon>Eukaryota</taxon>
        <taxon>Metazoa</taxon>
        <taxon>Ecdysozoa</taxon>
        <taxon>Arthropoda</taxon>
        <taxon>Hexapoda</taxon>
        <taxon>Insecta</taxon>
        <taxon>Pterygota</taxon>
        <taxon>Neoptera</taxon>
        <taxon>Endopterygota</taxon>
        <taxon>Coleoptera</taxon>
        <taxon>Polyphaga</taxon>
        <taxon>Scarabaeiformia</taxon>
        <taxon>Scarabaeidae</taxon>
        <taxon>Rutelinae</taxon>
        <taxon>Popillia</taxon>
    </lineage>
</organism>
<dbReference type="EMBL" id="JASPKY010000216">
    <property type="protein sequence ID" value="KAK9719771.1"/>
    <property type="molecule type" value="Genomic_DNA"/>
</dbReference>
<name>A0AAW1KKV9_POPJA</name>
<accession>A0AAW1KKV9</accession>
<sequence>MSIRGDTINNPIIAVKGDGKENHVNVNQNFDNYDKASKSFASVAGDNNNFESPDRDQAIIILDSIDQTQKNDYILGVGKLVEPINVIFASRISNNRICIYLLSKEIVETFITKHGVITLNDRFIPARRLVSPAKGVILSNVSPSIPHYIFEQELRHLGLQTMSPITFINAGVNVAEFRHILSFRRQVTRQVNARIIFPVMQQQPLLSMRYIVTIQEAHQKLQFLLKFTWKKQVETKVMWQLRRGFGLAPKLLFLNHRLLKKKRMATSPVDVDRIDIVNDTQDQDVDESDNFQSPDIRFTKPRLKKKKKVQKMEEDMHLYPESQAIFPAPSKNIYKLF</sequence>
<gene>
    <name evidence="1" type="ORF">QE152_g22424</name>
</gene>
<reference evidence="1 2" key="1">
    <citation type="journal article" date="2024" name="BMC Genomics">
        <title>De novo assembly and annotation of Popillia japonica's genome with initial clues to its potential as an invasive pest.</title>
        <authorList>
            <person name="Cucini C."/>
            <person name="Boschi S."/>
            <person name="Funari R."/>
            <person name="Cardaioli E."/>
            <person name="Iannotti N."/>
            <person name="Marturano G."/>
            <person name="Paoli F."/>
            <person name="Bruttini M."/>
            <person name="Carapelli A."/>
            <person name="Frati F."/>
            <person name="Nardi F."/>
        </authorList>
    </citation>
    <scope>NUCLEOTIDE SEQUENCE [LARGE SCALE GENOMIC DNA]</scope>
    <source>
        <strain evidence="1">DMR45628</strain>
    </source>
</reference>
<evidence type="ECO:0000313" key="2">
    <source>
        <dbReference type="Proteomes" id="UP001458880"/>
    </source>
</evidence>
<dbReference type="AlphaFoldDB" id="A0AAW1KKV9"/>
<proteinExistence type="predicted"/>
<dbReference type="Proteomes" id="UP001458880">
    <property type="component" value="Unassembled WGS sequence"/>
</dbReference>
<protein>
    <submittedName>
        <fullName evidence="1">Uncharacterized protein</fullName>
    </submittedName>
</protein>
<comment type="caution">
    <text evidence="1">The sequence shown here is derived from an EMBL/GenBank/DDBJ whole genome shotgun (WGS) entry which is preliminary data.</text>
</comment>
<keyword evidence="2" id="KW-1185">Reference proteome</keyword>